<dbReference type="KEGG" id="bsia:CWD84_06430"/>
<evidence type="ECO:0000259" key="4">
    <source>
        <dbReference type="Pfam" id="PF25888"/>
    </source>
</evidence>
<feature type="region of interest" description="Disordered" evidence="2">
    <location>
        <begin position="412"/>
        <end position="457"/>
    </location>
</feature>
<comment type="similarity">
    <text evidence="1">Belongs to the DnaB/DnaD family.</text>
</comment>
<protein>
    <submittedName>
        <fullName evidence="5">Replication initiation and membrane attachment protein</fullName>
    </submittedName>
</protein>
<keyword evidence="6" id="KW-1185">Reference proteome</keyword>
<evidence type="ECO:0000313" key="6">
    <source>
        <dbReference type="Proteomes" id="UP000234366"/>
    </source>
</evidence>
<name>A0AAI8HM12_9BACI</name>
<organism evidence="5 6">
    <name type="scientific">Bacillus siamensis</name>
    <dbReference type="NCBI Taxonomy" id="659243"/>
    <lineage>
        <taxon>Bacteria</taxon>
        <taxon>Bacillati</taxon>
        <taxon>Bacillota</taxon>
        <taxon>Bacilli</taxon>
        <taxon>Bacillales</taxon>
        <taxon>Bacillaceae</taxon>
        <taxon>Bacillus</taxon>
        <taxon>Bacillus amyloliquefaciens group</taxon>
    </lineage>
</organism>
<accession>A0AAI8HM12</accession>
<evidence type="ECO:0000259" key="3">
    <source>
        <dbReference type="Pfam" id="PF07261"/>
    </source>
</evidence>
<dbReference type="RefSeq" id="WP_060964582.1">
    <property type="nucleotide sequence ID" value="NZ_CP025001.1"/>
</dbReference>
<feature type="domain" description="DnaB/C C-terminal" evidence="3">
    <location>
        <begin position="331"/>
        <end position="394"/>
    </location>
</feature>
<feature type="compositionally biased region" description="Basic and acidic residues" evidence="2">
    <location>
        <begin position="420"/>
        <end position="440"/>
    </location>
</feature>
<evidence type="ECO:0000313" key="5">
    <source>
        <dbReference type="EMBL" id="AUJ76464.1"/>
    </source>
</evidence>
<dbReference type="Pfam" id="PF25888">
    <property type="entry name" value="WHD_DnaB"/>
    <property type="match status" value="1"/>
</dbReference>
<reference evidence="5 6" key="1">
    <citation type="submission" date="2017-11" db="EMBL/GenBank/DDBJ databases">
        <title>Genome sequence and genome mining of multiple bioactive secondary metabolites from a deep sea-derived Bacillus siamensis SCSIO 05746.</title>
        <authorList>
            <person name="Pan H.-Q."/>
            <person name="Ju J.-H."/>
        </authorList>
    </citation>
    <scope>NUCLEOTIDE SEQUENCE [LARGE SCALE GENOMIC DNA]</scope>
    <source>
        <strain evidence="5 6">SCSIO 05746</strain>
    </source>
</reference>
<dbReference type="EMBL" id="CP025001">
    <property type="protein sequence ID" value="AUJ76464.1"/>
    <property type="molecule type" value="Genomic_DNA"/>
</dbReference>
<proteinExistence type="inferred from homology"/>
<dbReference type="InterPro" id="IPR034829">
    <property type="entry name" value="DnaD-like_sf"/>
</dbReference>
<sequence length="470" mass="54694">MADYWNDVLPVDPYTVKSRSLLQDVDRQVLTHLYQPLIGSFAFSLYMTLWGELEQNRLWGAESTHRQLMGMMQANLKKIHHEQGKLEGIGLLKVYIRESEQKERMFIYELLPPLRPNDFFEDGMLNVFLYNRVGKTKYQQLRQFYTHPSVGADAREITRPFNHAFASFQPSEWKMTPDMEEAMKLPEDYETASVGQAPSYTVTEEVFDFELFMAGLSETMIPRKSITQDVRESIKKLSYLYGIDPISMQHVVMTAINEQDTITAEALRKAASDWYQIERSGKLPELIDKTQPVRLRENKTEKDDSLNAELIAQLETISPRKLLQDIADGTEPSKADLQIIADIMFEQKLEPGVTNVLIYYVMLKTDMKLSKNYIQKIAAHWARKKVKTVREAMKLAIEEHRQYLDWADGKTNGAARGKKTVREEKRPDWMKEEETGKKSEQQPALSEEDLEEQKKKMMEEMKKLKKYSAY</sequence>
<dbReference type="AlphaFoldDB" id="A0AAI8HM12"/>
<dbReference type="Pfam" id="PF07261">
    <property type="entry name" value="DnaB_2"/>
    <property type="match status" value="1"/>
</dbReference>
<dbReference type="Proteomes" id="UP000234366">
    <property type="component" value="Chromosome"/>
</dbReference>
<feature type="domain" description="Replicative helicase loading/DNA remodeling protein DnaB N-terminal winged helix" evidence="4">
    <location>
        <begin position="10"/>
        <end position="269"/>
    </location>
</feature>
<evidence type="ECO:0000256" key="2">
    <source>
        <dbReference type="SAM" id="MobiDB-lite"/>
    </source>
</evidence>
<dbReference type="InterPro" id="IPR058660">
    <property type="entry name" value="WHD_DnaB"/>
</dbReference>
<dbReference type="InterPro" id="IPR006343">
    <property type="entry name" value="DnaB/C_C"/>
</dbReference>
<dbReference type="Gene3D" id="1.10.10.630">
    <property type="entry name" value="DnaD domain-like"/>
    <property type="match status" value="1"/>
</dbReference>
<gene>
    <name evidence="5" type="ORF">CWD84_06430</name>
</gene>
<evidence type="ECO:0000256" key="1">
    <source>
        <dbReference type="ARBA" id="ARBA00093462"/>
    </source>
</evidence>